<dbReference type="KEGG" id="phm:PSMK_19800"/>
<dbReference type="STRING" id="1142394.PSMK_19800"/>
<feature type="region of interest" description="Disordered" evidence="1">
    <location>
        <begin position="133"/>
        <end position="154"/>
    </location>
</feature>
<evidence type="ECO:0000313" key="2">
    <source>
        <dbReference type="EMBL" id="BAM04139.1"/>
    </source>
</evidence>
<dbReference type="Proteomes" id="UP000007881">
    <property type="component" value="Chromosome"/>
</dbReference>
<gene>
    <name evidence="2" type="ordered locus">PSMK_19800</name>
</gene>
<dbReference type="AlphaFoldDB" id="I0IFV1"/>
<proteinExistence type="predicted"/>
<evidence type="ECO:0000256" key="1">
    <source>
        <dbReference type="SAM" id="MobiDB-lite"/>
    </source>
</evidence>
<protein>
    <submittedName>
        <fullName evidence="2">Uncharacterized protein</fullName>
    </submittedName>
</protein>
<dbReference type="RefSeq" id="WP_014437357.1">
    <property type="nucleotide sequence ID" value="NC_017080.1"/>
</dbReference>
<name>I0IFV1_PHYMF</name>
<evidence type="ECO:0000313" key="3">
    <source>
        <dbReference type="Proteomes" id="UP000007881"/>
    </source>
</evidence>
<reference evidence="2 3" key="1">
    <citation type="submission" date="2012-02" db="EMBL/GenBank/DDBJ databases">
        <title>Complete genome sequence of Phycisphaera mikurensis NBRC 102666.</title>
        <authorList>
            <person name="Ankai A."/>
            <person name="Hosoyama A."/>
            <person name="Terui Y."/>
            <person name="Sekine M."/>
            <person name="Fukai R."/>
            <person name="Kato Y."/>
            <person name="Nakamura S."/>
            <person name="Yamada-Narita S."/>
            <person name="Kawakoshi A."/>
            <person name="Fukunaga Y."/>
            <person name="Yamazaki S."/>
            <person name="Fujita N."/>
        </authorList>
    </citation>
    <scope>NUCLEOTIDE SEQUENCE [LARGE SCALE GENOMIC DNA]</scope>
    <source>
        <strain evidence="3">NBRC 102666 / KCTC 22515 / FYK2301M01</strain>
    </source>
</reference>
<keyword evidence="3" id="KW-1185">Reference proteome</keyword>
<dbReference type="EMBL" id="AP012338">
    <property type="protein sequence ID" value="BAM04139.1"/>
    <property type="molecule type" value="Genomic_DNA"/>
</dbReference>
<dbReference type="HOGENOM" id="CLU_1702626_0_0_0"/>
<sequence>MSVAAETVLLRHAQRGDSHLDWMIDLPDGTDTLRTFRCAAAWSDFDRLGRVGLLGLAPHRRAWLTRQGRPRGPRSAGRGRVLRLARGTAEVEHADCHGFHLRLAWPAGPGHAAGAFRGRVVRLHRERFEFLRDDHEPPAPHAGRFLRATPPGGR</sequence>
<accession>I0IFV1</accession>
<organism evidence="2 3">
    <name type="scientific">Phycisphaera mikurensis (strain NBRC 102666 / KCTC 22515 / FYK2301M01)</name>
    <dbReference type="NCBI Taxonomy" id="1142394"/>
    <lineage>
        <taxon>Bacteria</taxon>
        <taxon>Pseudomonadati</taxon>
        <taxon>Planctomycetota</taxon>
        <taxon>Phycisphaerae</taxon>
        <taxon>Phycisphaerales</taxon>
        <taxon>Phycisphaeraceae</taxon>
        <taxon>Phycisphaera</taxon>
    </lineage>
</organism>